<dbReference type="AlphaFoldDB" id="A0A366K910"/>
<name>A0A366K910_9BIFI</name>
<feature type="domain" description="PucR C-terminal helix-turn-helix" evidence="3">
    <location>
        <begin position="224"/>
        <end position="280"/>
    </location>
</feature>
<keyword evidence="6" id="KW-1185">Reference proteome</keyword>
<feature type="domain" description="CdaR GGDEF-like" evidence="4">
    <location>
        <begin position="59"/>
        <end position="166"/>
    </location>
</feature>
<dbReference type="Gene3D" id="3.30.70.2730">
    <property type="match status" value="1"/>
</dbReference>
<proteinExistence type="inferred from homology"/>
<accession>A0A366K910</accession>
<evidence type="ECO:0000256" key="2">
    <source>
        <dbReference type="SAM" id="MobiDB-lite"/>
    </source>
</evidence>
<dbReference type="InterPro" id="IPR025736">
    <property type="entry name" value="PucR_C-HTH_dom"/>
</dbReference>
<gene>
    <name evidence="5" type="ORF">CRD60_05235</name>
</gene>
<evidence type="ECO:0000259" key="3">
    <source>
        <dbReference type="Pfam" id="PF13556"/>
    </source>
</evidence>
<reference evidence="5 6" key="1">
    <citation type="submission" date="2017-10" db="EMBL/GenBank/DDBJ databases">
        <title>Bifidobacterium xylocopum sp. nov. and Bifidobacterium aemilianum sp. nov., from the carpenter bee (Xylocopa violacea) digestive tract.</title>
        <authorList>
            <person name="Alberoni D."/>
            <person name="Baffoni L."/>
            <person name="Di Gioia D."/>
            <person name="Gaggia F."/>
            <person name="Biavati B."/>
        </authorList>
    </citation>
    <scope>NUCLEOTIDE SEQUENCE [LARGE SCALE GENOMIC DNA]</scope>
    <source>
        <strain evidence="5 6">XV10</strain>
    </source>
</reference>
<evidence type="ECO:0000313" key="6">
    <source>
        <dbReference type="Proteomes" id="UP000252530"/>
    </source>
</evidence>
<dbReference type="InterPro" id="IPR042070">
    <property type="entry name" value="PucR_C-HTH_sf"/>
</dbReference>
<evidence type="ECO:0000256" key="1">
    <source>
        <dbReference type="ARBA" id="ARBA00006754"/>
    </source>
</evidence>
<sequence length="292" mass="31030">MTDLSVERTKAGALTPASGTGSSAALPAGDSADSSTLPDLSVQREVLETLLFSCLMQGMADHRVMAISHLLGWPDDFSCFAIGGSLASSFKHSSRIMRQAVRNLGGEHCLVGRWQGSCLLLVLKHRAATPSVTCTAALEAFDPQAPVCLGGLRQGLEGAVTALGEVVSSLAAAPAIEGHIQMRPLLADDLLPERALMGDQLARQALYEEVYRSLLSSNPDDPTLMTVKTFLDSGSSLDTAARELQVHVNTVRYRLKRAADTTGWDATDPRDAFVLQTAIAIGRMMDARPGKA</sequence>
<dbReference type="InterPro" id="IPR051448">
    <property type="entry name" value="CdaR-like_regulators"/>
</dbReference>
<dbReference type="Pfam" id="PF13556">
    <property type="entry name" value="HTH_30"/>
    <property type="match status" value="1"/>
</dbReference>
<evidence type="ECO:0000259" key="4">
    <source>
        <dbReference type="Pfam" id="PF17853"/>
    </source>
</evidence>
<comment type="caution">
    <text evidence="5">The sequence shown here is derived from an EMBL/GenBank/DDBJ whole genome shotgun (WGS) entry which is preliminary data.</text>
</comment>
<organism evidence="5 6">
    <name type="scientific">Bifidobacterium aemilianum</name>
    <dbReference type="NCBI Taxonomy" id="2493120"/>
    <lineage>
        <taxon>Bacteria</taxon>
        <taxon>Bacillati</taxon>
        <taxon>Actinomycetota</taxon>
        <taxon>Actinomycetes</taxon>
        <taxon>Bifidobacteriales</taxon>
        <taxon>Bifidobacteriaceae</taxon>
        <taxon>Bifidobacterium</taxon>
    </lineage>
</organism>
<dbReference type="Proteomes" id="UP000252530">
    <property type="component" value="Unassembled WGS sequence"/>
</dbReference>
<evidence type="ECO:0000313" key="5">
    <source>
        <dbReference type="EMBL" id="RBP97732.1"/>
    </source>
</evidence>
<dbReference type="OrthoDB" id="3246591at2"/>
<dbReference type="Pfam" id="PF17853">
    <property type="entry name" value="GGDEF_2"/>
    <property type="match status" value="1"/>
</dbReference>
<dbReference type="Gene3D" id="1.20.5.5100">
    <property type="match status" value="1"/>
</dbReference>
<dbReference type="PANTHER" id="PTHR33744:SF7">
    <property type="entry name" value="PUCR FAMILY TRANSCRIPTIONAL REGULATOR"/>
    <property type="match status" value="1"/>
</dbReference>
<dbReference type="InterPro" id="IPR041522">
    <property type="entry name" value="CdaR_GGDEF"/>
</dbReference>
<dbReference type="EMBL" id="PDCG01000004">
    <property type="protein sequence ID" value="RBP97732.1"/>
    <property type="molecule type" value="Genomic_DNA"/>
</dbReference>
<dbReference type="PANTHER" id="PTHR33744">
    <property type="entry name" value="CARBOHYDRATE DIACID REGULATOR"/>
    <property type="match status" value="1"/>
</dbReference>
<feature type="compositionally biased region" description="Basic and acidic residues" evidence="2">
    <location>
        <begin position="1"/>
        <end position="10"/>
    </location>
</feature>
<protein>
    <submittedName>
        <fullName evidence="5">Polyketide synthase regulator</fullName>
    </submittedName>
</protein>
<dbReference type="Gene3D" id="1.10.10.2840">
    <property type="entry name" value="PucR C-terminal helix-turn-helix domain"/>
    <property type="match status" value="1"/>
</dbReference>
<comment type="similarity">
    <text evidence="1">Belongs to the CdaR family.</text>
</comment>
<feature type="region of interest" description="Disordered" evidence="2">
    <location>
        <begin position="1"/>
        <end position="36"/>
    </location>
</feature>